<evidence type="ECO:0000313" key="2">
    <source>
        <dbReference type="Proteomes" id="UP001066276"/>
    </source>
</evidence>
<accession>A0AAV7NI08</accession>
<keyword evidence="2" id="KW-1185">Reference proteome</keyword>
<dbReference type="AlphaFoldDB" id="A0AAV7NI08"/>
<sequence>MRVRCALTRSPPPFYFKQPWEEKLSYVDFFAGLESVRAPLQSSCSSMRPLTAGAGFRRRSVVLSGPGPVCLPGALL</sequence>
<protein>
    <submittedName>
        <fullName evidence="1">Uncharacterized protein</fullName>
    </submittedName>
</protein>
<gene>
    <name evidence="1" type="ORF">NDU88_002770</name>
</gene>
<reference evidence="1" key="1">
    <citation type="journal article" date="2022" name="bioRxiv">
        <title>Sequencing and chromosome-scale assembly of the giantPleurodeles waltlgenome.</title>
        <authorList>
            <person name="Brown T."/>
            <person name="Elewa A."/>
            <person name="Iarovenko S."/>
            <person name="Subramanian E."/>
            <person name="Araus A.J."/>
            <person name="Petzold A."/>
            <person name="Susuki M."/>
            <person name="Suzuki K.-i.T."/>
            <person name="Hayashi T."/>
            <person name="Toyoda A."/>
            <person name="Oliveira C."/>
            <person name="Osipova E."/>
            <person name="Leigh N.D."/>
            <person name="Simon A."/>
            <person name="Yun M.H."/>
        </authorList>
    </citation>
    <scope>NUCLEOTIDE SEQUENCE</scope>
    <source>
        <strain evidence="1">20211129_DDA</strain>
        <tissue evidence="1">Liver</tissue>
    </source>
</reference>
<dbReference type="Proteomes" id="UP001066276">
    <property type="component" value="Chromosome 8"/>
</dbReference>
<organism evidence="1 2">
    <name type="scientific">Pleurodeles waltl</name>
    <name type="common">Iberian ribbed newt</name>
    <dbReference type="NCBI Taxonomy" id="8319"/>
    <lineage>
        <taxon>Eukaryota</taxon>
        <taxon>Metazoa</taxon>
        <taxon>Chordata</taxon>
        <taxon>Craniata</taxon>
        <taxon>Vertebrata</taxon>
        <taxon>Euteleostomi</taxon>
        <taxon>Amphibia</taxon>
        <taxon>Batrachia</taxon>
        <taxon>Caudata</taxon>
        <taxon>Salamandroidea</taxon>
        <taxon>Salamandridae</taxon>
        <taxon>Pleurodelinae</taxon>
        <taxon>Pleurodeles</taxon>
    </lineage>
</organism>
<dbReference type="EMBL" id="JANPWB010000012">
    <property type="protein sequence ID" value="KAJ1114535.1"/>
    <property type="molecule type" value="Genomic_DNA"/>
</dbReference>
<evidence type="ECO:0000313" key="1">
    <source>
        <dbReference type="EMBL" id="KAJ1114535.1"/>
    </source>
</evidence>
<proteinExistence type="predicted"/>
<comment type="caution">
    <text evidence="1">The sequence shown here is derived from an EMBL/GenBank/DDBJ whole genome shotgun (WGS) entry which is preliminary data.</text>
</comment>
<name>A0AAV7NI08_PLEWA</name>